<dbReference type="Gene3D" id="4.10.280.10">
    <property type="entry name" value="Helix-loop-helix DNA-binding domain"/>
    <property type="match status" value="1"/>
</dbReference>
<keyword evidence="5" id="KW-0804">Transcription</keyword>
<evidence type="ECO:0000256" key="2">
    <source>
        <dbReference type="ARBA" id="ARBA00022737"/>
    </source>
</evidence>
<gene>
    <name evidence="12" type="primary">ARNT2</name>
</gene>
<feature type="region of interest" description="Disordered" evidence="9">
    <location>
        <begin position="24"/>
        <end position="65"/>
    </location>
</feature>
<sequence length="723" mass="79705">MASDIPGSVTLPVAPMAATGQVRMAGAMPARGGKRRSGMDFDDEDGEGPSKFSRENHSEIERRRRNKMTQYITELSDMVPTCSALARKPDKLTILRMAVSHMKSMRGTGNKSTDGAYKPSFLTEQELKHLILEAADGFLFVVAAETGRVIYVSDSVTPVLNQPQSEWFGSTLYEQVHPDDVEKLREQLCTSENSMTGRILDLKTGTVKKEGQQSSMRMCMGSRRSFICRMRCGNAPLDHLPLNRLTTMRKRFRNGLGPVKEGEAQYAVVHCTGYIKAWPPAGMTIPEEDADVGQGSKYCLVAIGRLQVTSSPVCMDMSGMSVPTEFLSRHNSDGIITFVDPRCISVIGYQPQDLLGKDILEFCHSEDQSHLRESFQQVVKLKGQVLSVMYRFRTKNREWVLIRTSSFTFQNPYSDEIEYIICTNTNVKQLQQQQAELEVHQRDGLSSYDLSQVPVPNLPAGVHDAGKSVEKADAIFSQERDPRFAEMFAGISASEKKMMSSASAAGTQQIYSQGSPFPAGHSGKAFSSAVVHVPGVNDIQSSSSTSQNMSQISRQLNQSQVAWTGSRPPFPGQVWASARALPQVPRGRRAPELCSLGILALRTGQRMELELTASTTAGLLGARGKGYFENQVPISGTRSGFTAFSPNWRQLWGTQGRGRALRDPPSGASPSPLRTSVPLAQEYMRTSTWGRAWLPVFTVGTSVSWLVESLPRSPKRKAEDLDH</sequence>
<dbReference type="Pfam" id="PF14598">
    <property type="entry name" value="PAS_11"/>
    <property type="match status" value="1"/>
</dbReference>
<protein>
    <recommendedName>
        <fullName evidence="8">Aryl hydrocarbon receptor nuclear translocator 2</fullName>
    </recommendedName>
</protein>
<dbReference type="InterPro" id="IPR001067">
    <property type="entry name" value="Nuc_translocat"/>
</dbReference>
<evidence type="ECO:0000256" key="8">
    <source>
        <dbReference type="ARBA" id="ARBA00071057"/>
    </source>
</evidence>
<dbReference type="FunFam" id="3.30.450.20:FF:000020">
    <property type="entry name" value="Aryl hydrocarbon receptor nuclear translocator 2"/>
    <property type="match status" value="1"/>
</dbReference>
<comment type="function">
    <text evidence="7">Transcription factor that plays a role in the development of the hypothalamo-pituitary axis, postnatal brain growth, and visual and renal function. Specifically recognizes the xenobiotic response element (XRE).</text>
</comment>
<dbReference type="GO" id="GO:0005667">
    <property type="term" value="C:transcription regulator complex"/>
    <property type="evidence" value="ECO:0007669"/>
    <property type="project" value="InterPro"/>
</dbReference>
<evidence type="ECO:0000256" key="3">
    <source>
        <dbReference type="ARBA" id="ARBA00023015"/>
    </source>
</evidence>
<dbReference type="CDD" id="cd00130">
    <property type="entry name" value="PAS"/>
    <property type="match status" value="2"/>
</dbReference>
<dbReference type="GO" id="GO:0001666">
    <property type="term" value="P:response to hypoxia"/>
    <property type="evidence" value="ECO:0007669"/>
    <property type="project" value="UniProtKB-ARBA"/>
</dbReference>
<dbReference type="SMART" id="SM00086">
    <property type="entry name" value="PAC"/>
    <property type="match status" value="1"/>
</dbReference>
<name>A0A8C2RQX7_CAPHI</name>
<dbReference type="GO" id="GO:0003677">
    <property type="term" value="F:DNA binding"/>
    <property type="evidence" value="ECO:0007669"/>
    <property type="project" value="UniProtKB-KW"/>
</dbReference>
<evidence type="ECO:0000256" key="4">
    <source>
        <dbReference type="ARBA" id="ARBA00023125"/>
    </source>
</evidence>
<dbReference type="GO" id="GO:0046983">
    <property type="term" value="F:protein dimerization activity"/>
    <property type="evidence" value="ECO:0007669"/>
    <property type="project" value="InterPro"/>
</dbReference>
<dbReference type="InterPro" id="IPR001610">
    <property type="entry name" value="PAC"/>
</dbReference>
<feature type="region of interest" description="Disordered" evidence="9">
    <location>
        <begin position="655"/>
        <end position="674"/>
    </location>
</feature>
<dbReference type="InterPro" id="IPR000014">
    <property type="entry name" value="PAS"/>
</dbReference>
<dbReference type="PROSITE" id="PS50112">
    <property type="entry name" value="PAS"/>
    <property type="match status" value="2"/>
</dbReference>
<reference evidence="12" key="1">
    <citation type="submission" date="2019-03" db="EMBL/GenBank/DDBJ databases">
        <title>Genome sequencing and reference-guided assembly of Black Bengal Goat (Capra hircus).</title>
        <authorList>
            <person name="Siddiki A.Z."/>
            <person name="Baten A."/>
            <person name="Billah M."/>
            <person name="Alam M.A.U."/>
            <person name="Shawrob K.S.M."/>
            <person name="Saha S."/>
            <person name="Chowdhury M."/>
            <person name="Rahman A.H."/>
            <person name="Stear M."/>
            <person name="Miah G."/>
            <person name="Das G.B."/>
            <person name="Hossain M.M."/>
            <person name="Kumkum M."/>
            <person name="Islam M.S."/>
            <person name="Mollah A.M."/>
            <person name="Ahsan A."/>
            <person name="Tusar F."/>
            <person name="Khan M.K.I."/>
        </authorList>
    </citation>
    <scope>NUCLEOTIDE SEQUENCE [LARGE SCALE GENOMIC DNA]</scope>
</reference>
<dbReference type="Pfam" id="PF00010">
    <property type="entry name" value="HLH"/>
    <property type="match status" value="1"/>
</dbReference>
<evidence type="ECO:0000256" key="9">
    <source>
        <dbReference type="SAM" id="MobiDB-lite"/>
    </source>
</evidence>
<feature type="domain" description="PAS" evidence="10">
    <location>
        <begin position="331"/>
        <end position="382"/>
    </location>
</feature>
<dbReference type="PROSITE" id="PS50888">
    <property type="entry name" value="BHLH"/>
    <property type="match status" value="1"/>
</dbReference>
<keyword evidence="4" id="KW-0238">DNA-binding</keyword>
<dbReference type="InterPro" id="IPR011598">
    <property type="entry name" value="bHLH_dom"/>
</dbReference>
<dbReference type="NCBIfam" id="TIGR00229">
    <property type="entry name" value="sensory_box"/>
    <property type="match status" value="1"/>
</dbReference>
<dbReference type="PANTHER" id="PTHR23042">
    <property type="entry name" value="CIRCADIAN PROTEIN CLOCK/ARNT/BMAL/PAS"/>
    <property type="match status" value="1"/>
</dbReference>
<dbReference type="SUPFAM" id="SSF55785">
    <property type="entry name" value="PYP-like sensor domain (PAS domain)"/>
    <property type="match status" value="2"/>
</dbReference>
<feature type="domain" description="PAS" evidence="10">
    <location>
        <begin position="123"/>
        <end position="198"/>
    </location>
</feature>
<dbReference type="CDD" id="cd18947">
    <property type="entry name" value="bHLH-PAS_ARNT"/>
    <property type="match status" value="1"/>
</dbReference>
<feature type="compositionally biased region" description="Basic and acidic residues" evidence="9">
    <location>
        <begin position="52"/>
        <end position="62"/>
    </location>
</feature>
<dbReference type="SUPFAM" id="SSF47459">
    <property type="entry name" value="HLH, helix-loop-helix DNA-binding domain"/>
    <property type="match status" value="1"/>
</dbReference>
<dbReference type="PRINTS" id="PR00785">
    <property type="entry name" value="NCTRNSLOCATR"/>
</dbReference>
<dbReference type="InterPro" id="IPR050933">
    <property type="entry name" value="Circadian_TF"/>
</dbReference>
<proteinExistence type="predicted"/>
<evidence type="ECO:0000259" key="11">
    <source>
        <dbReference type="PROSITE" id="PS50888"/>
    </source>
</evidence>
<dbReference type="FunFam" id="3.30.450.20:FF:000003">
    <property type="entry name" value="Aryl hydrocarbon receptor nuclear translocator 2"/>
    <property type="match status" value="1"/>
</dbReference>
<feature type="domain" description="BHLH" evidence="11">
    <location>
        <begin position="52"/>
        <end position="105"/>
    </location>
</feature>
<evidence type="ECO:0000259" key="10">
    <source>
        <dbReference type="PROSITE" id="PS50112"/>
    </source>
</evidence>
<dbReference type="InterPro" id="IPR035965">
    <property type="entry name" value="PAS-like_dom_sf"/>
</dbReference>
<dbReference type="InterPro" id="IPR013767">
    <property type="entry name" value="PAS_fold"/>
</dbReference>
<keyword evidence="2" id="KW-0677">Repeat</keyword>
<dbReference type="InterPro" id="IPR036638">
    <property type="entry name" value="HLH_DNA-bd_sf"/>
</dbReference>
<evidence type="ECO:0000256" key="5">
    <source>
        <dbReference type="ARBA" id="ARBA00023163"/>
    </source>
</evidence>
<organism evidence="12">
    <name type="scientific">Capra hircus</name>
    <name type="common">Goat</name>
    <dbReference type="NCBI Taxonomy" id="9925"/>
    <lineage>
        <taxon>Eukaryota</taxon>
        <taxon>Metazoa</taxon>
        <taxon>Chordata</taxon>
        <taxon>Craniata</taxon>
        <taxon>Vertebrata</taxon>
        <taxon>Euteleostomi</taxon>
        <taxon>Mammalia</taxon>
        <taxon>Eutheria</taxon>
        <taxon>Laurasiatheria</taxon>
        <taxon>Artiodactyla</taxon>
        <taxon>Ruminantia</taxon>
        <taxon>Pecora</taxon>
        <taxon>Bovidae</taxon>
        <taxon>Caprinae</taxon>
        <taxon>Capra</taxon>
    </lineage>
</organism>
<dbReference type="GO" id="GO:0003700">
    <property type="term" value="F:DNA-binding transcription factor activity"/>
    <property type="evidence" value="ECO:0007669"/>
    <property type="project" value="InterPro"/>
</dbReference>
<dbReference type="Gene3D" id="3.30.450.20">
    <property type="entry name" value="PAS domain"/>
    <property type="match status" value="2"/>
</dbReference>
<evidence type="ECO:0000256" key="7">
    <source>
        <dbReference type="ARBA" id="ARBA00056596"/>
    </source>
</evidence>
<dbReference type="Pfam" id="PF00989">
    <property type="entry name" value="PAS"/>
    <property type="match status" value="1"/>
</dbReference>
<dbReference type="GO" id="GO:0005634">
    <property type="term" value="C:nucleus"/>
    <property type="evidence" value="ECO:0007669"/>
    <property type="project" value="UniProtKB-SubCell"/>
</dbReference>
<evidence type="ECO:0000256" key="1">
    <source>
        <dbReference type="ARBA" id="ARBA00004123"/>
    </source>
</evidence>
<dbReference type="Ensembl" id="ENSCHIT00010044481.1">
    <property type="protein sequence ID" value="ENSCHIP00010031623.1"/>
    <property type="gene ID" value="ENSCHIG00010023276.1"/>
</dbReference>
<evidence type="ECO:0000313" key="12">
    <source>
        <dbReference type="Ensembl" id="ENSCHIP00010031623.1"/>
    </source>
</evidence>
<keyword evidence="6" id="KW-0539">Nucleus</keyword>
<reference evidence="12" key="2">
    <citation type="submission" date="2025-08" db="UniProtKB">
        <authorList>
            <consortium name="Ensembl"/>
        </authorList>
    </citation>
    <scope>IDENTIFICATION</scope>
</reference>
<dbReference type="SMART" id="SM00353">
    <property type="entry name" value="HLH"/>
    <property type="match status" value="1"/>
</dbReference>
<comment type="subcellular location">
    <subcellularLocation>
        <location evidence="1">Nucleus</location>
    </subcellularLocation>
</comment>
<dbReference type="GO" id="GO:0005737">
    <property type="term" value="C:cytoplasm"/>
    <property type="evidence" value="ECO:0007669"/>
    <property type="project" value="InterPro"/>
</dbReference>
<dbReference type="SMART" id="SM00091">
    <property type="entry name" value="PAS"/>
    <property type="match status" value="2"/>
</dbReference>
<keyword evidence="3" id="KW-0805">Transcription regulation</keyword>
<evidence type="ECO:0000256" key="6">
    <source>
        <dbReference type="ARBA" id="ARBA00023242"/>
    </source>
</evidence>
<accession>A0A8C2RQX7</accession>
<dbReference type="AlphaFoldDB" id="A0A8C2RQX7"/>
<dbReference type="FunFam" id="4.10.280.10:FF:000011">
    <property type="entry name" value="Aryl hydrocarbon receptor nuclear translocator 2"/>
    <property type="match status" value="1"/>
</dbReference>